<keyword evidence="26" id="KW-1185">Reference proteome</keyword>
<keyword evidence="15" id="KW-0675">Receptor</keyword>
<dbReference type="InterPro" id="IPR036426">
    <property type="entry name" value="Bulb-type_lectin_dom_sf"/>
</dbReference>
<dbReference type="InterPro" id="IPR024171">
    <property type="entry name" value="SRK-like_kinase"/>
</dbReference>
<dbReference type="GO" id="GO:0005524">
    <property type="term" value="F:ATP binding"/>
    <property type="evidence" value="ECO:0007669"/>
    <property type="project" value="UniProtKB-UniRule"/>
</dbReference>
<dbReference type="PANTHER" id="PTHR47976:SF30">
    <property type="entry name" value="RECEPTOR-LIKE SERINE_THREONINE-PROTEIN KINASE"/>
    <property type="match status" value="1"/>
</dbReference>
<dbReference type="InterPro" id="IPR008271">
    <property type="entry name" value="Ser/Thr_kinase_AS"/>
</dbReference>
<evidence type="ECO:0000259" key="23">
    <source>
        <dbReference type="PROSITE" id="PS50927"/>
    </source>
</evidence>
<dbReference type="OMA" id="GEPSWIM"/>
<keyword evidence="13 21" id="KW-0472">Membrane</keyword>
<keyword evidence="2 19" id="KW-0723">Serine/threonine-protein kinase</keyword>
<dbReference type="PROSITE" id="PS00107">
    <property type="entry name" value="PROTEIN_KINASE_ATP"/>
    <property type="match status" value="1"/>
</dbReference>
<comment type="catalytic activity">
    <reaction evidence="17 19">
        <text>L-threonyl-[protein] + ATP = O-phospho-L-threonyl-[protein] + ADP + H(+)</text>
        <dbReference type="Rhea" id="RHEA:46608"/>
        <dbReference type="Rhea" id="RHEA-COMP:11060"/>
        <dbReference type="Rhea" id="RHEA-COMP:11605"/>
        <dbReference type="ChEBI" id="CHEBI:15378"/>
        <dbReference type="ChEBI" id="CHEBI:30013"/>
        <dbReference type="ChEBI" id="CHEBI:30616"/>
        <dbReference type="ChEBI" id="CHEBI:61977"/>
        <dbReference type="ChEBI" id="CHEBI:456216"/>
        <dbReference type="EC" id="2.7.11.1"/>
    </reaction>
</comment>
<dbReference type="CDD" id="cd00028">
    <property type="entry name" value="B_lectin"/>
    <property type="match status" value="1"/>
</dbReference>
<dbReference type="InterPro" id="IPR051343">
    <property type="entry name" value="G-type_lectin_kinases/EP1-like"/>
</dbReference>
<evidence type="ECO:0000256" key="17">
    <source>
        <dbReference type="ARBA" id="ARBA00047899"/>
    </source>
</evidence>
<dbReference type="CDD" id="cd01098">
    <property type="entry name" value="PAN_AP_plant"/>
    <property type="match status" value="1"/>
</dbReference>
<dbReference type="PROSITE" id="PS50948">
    <property type="entry name" value="PAN"/>
    <property type="match status" value="1"/>
</dbReference>
<feature type="domain" description="Bulb-type lectin" evidence="23">
    <location>
        <begin position="59"/>
        <end position="188"/>
    </location>
</feature>
<evidence type="ECO:0000256" key="3">
    <source>
        <dbReference type="ARBA" id="ARBA00022536"/>
    </source>
</evidence>
<reference evidence="26" key="1">
    <citation type="journal article" date="2016" name="G3 (Bethesda)">
        <title>First Draft Assembly and Annotation of the Genome of a California Endemic Oak Quercus lobata Nee (Fagaceae).</title>
        <authorList>
            <person name="Sork V.L."/>
            <person name="Fitz-Gibbon S.T."/>
            <person name="Puiu D."/>
            <person name="Crepeau M."/>
            <person name="Gugger P.F."/>
            <person name="Sherman R."/>
            <person name="Stevens K."/>
            <person name="Langley C.H."/>
            <person name="Pellegrini M."/>
            <person name="Salzberg S.L."/>
        </authorList>
    </citation>
    <scope>NUCLEOTIDE SEQUENCE [LARGE SCALE GENOMIC DNA]</scope>
    <source>
        <strain evidence="26">cv. SW786</strain>
    </source>
</reference>
<evidence type="ECO:0000256" key="10">
    <source>
        <dbReference type="ARBA" id="ARBA00022777"/>
    </source>
</evidence>
<evidence type="ECO:0000256" key="5">
    <source>
        <dbReference type="ARBA" id="ARBA00022679"/>
    </source>
</evidence>
<proteinExistence type="inferred from homology"/>
<keyword evidence="10 19" id="KW-0418">Kinase</keyword>
<dbReference type="Gramene" id="QL02p077182:mrna">
    <property type="protein sequence ID" value="QL02p077182:mrna:CDS:1"/>
    <property type="gene ID" value="QL02p077182"/>
</dbReference>
<keyword evidence="5 19" id="KW-0808">Transferase</keyword>
<evidence type="ECO:0000256" key="16">
    <source>
        <dbReference type="ARBA" id="ARBA00023180"/>
    </source>
</evidence>
<feature type="transmembrane region" description="Helical" evidence="21">
    <location>
        <begin position="465"/>
        <end position="489"/>
    </location>
</feature>
<dbReference type="SUPFAM" id="SSF51110">
    <property type="entry name" value="alpha-D-mannose-specific plant lectins"/>
    <property type="match status" value="1"/>
</dbReference>
<dbReference type="CDD" id="cd14066">
    <property type="entry name" value="STKc_IRAK"/>
    <property type="match status" value="1"/>
</dbReference>
<dbReference type="InterPro" id="IPR003609">
    <property type="entry name" value="Pan_app"/>
</dbReference>
<keyword evidence="8" id="KW-0430">Lectin</keyword>
<feature type="domain" description="Protein kinase" evidence="22">
    <location>
        <begin position="522"/>
        <end position="805"/>
    </location>
</feature>
<dbReference type="FunFam" id="3.30.200.20:FF:000178">
    <property type="entry name" value="serine/threonine-protein kinase PBS1-like"/>
    <property type="match status" value="1"/>
</dbReference>
<evidence type="ECO:0000256" key="14">
    <source>
        <dbReference type="ARBA" id="ARBA00023157"/>
    </source>
</evidence>
<keyword evidence="3" id="KW-0245">EGF-like domain</keyword>
<keyword evidence="11 19" id="KW-0067">ATP-binding</keyword>
<dbReference type="GO" id="GO:0030246">
    <property type="term" value="F:carbohydrate binding"/>
    <property type="evidence" value="ECO:0007669"/>
    <property type="project" value="UniProtKB-KW"/>
</dbReference>
<evidence type="ECO:0000256" key="9">
    <source>
        <dbReference type="ARBA" id="ARBA00022741"/>
    </source>
</evidence>
<evidence type="ECO:0000256" key="11">
    <source>
        <dbReference type="ARBA" id="ARBA00022840"/>
    </source>
</evidence>
<dbReference type="PROSITE" id="PS50011">
    <property type="entry name" value="PROTEIN_KINASE_DOM"/>
    <property type="match status" value="1"/>
</dbReference>
<sequence length="839" mass="93993">MGISSWASCAVLLYLVLFLTPSCPILFLVTALPGNYLAADASTSLTNSLSAPDSVKFDDGSFARIILLSNFSNGFFPGFACGCGFICNQTCNSHLFAIFTLSYDYTVANISKSKGPKVVWSANPENPVSINATLQLTSEKGLVLKDANGTTVWSTNIFSKSVAALNFTDMCNLQLLDDKNATVWQSFDHPTDTLVVGQKLVAGQQLTSQGGLFSFCVSRQGLFAYINSNPPQRYFTSTSENTSNIQFLEDNLTVSSYGEMSGFSWLIPSTKFVSNRYMRLGADNGHLKVYDLFWREVQDFSSTFTDYCAFPTVCGNYSICRNGQCGCPRPINATSYFQPIEEMQPDHGCSLITPLSCAASKTHILLELHNITYFLFTQDPPTIDPDYKHISLDSCKQACLKNCSCKAAFYNSSKRVGNCYLIPQIFSLMAIDQDNTDLKVYIKVQNVSSSEPPRQQTNHRKKKKVIMGSSLGSLLVIFLLIGILALLFWKKENADEAEEYYLDHVPGMPTRYSYDDLQAITENFNKELGRGGFGTVFEGTLPDGTKVAVKHLDGFSQIKKSFLAEVETIGSIHHINLVRLNGFCAEKYHRLLVYEYMSNGSLDRWIFHKNPEILLDWKLRKKIIIEIARGLSYLHEECRQKIVHLDIKPHNILLDENFNAKVSDFGLSKLVDHDQSQVVTNMRGTPGYMAPEWLSSMITEKVDVYSFGVVLLEILCGRRNLDRSQPEEEMHLLDLFKKNIVEDRLLDLVDKYSEDMQLHGGEVVNTMRVAAWCLQNDFTRRPSMSMVVKVLEGAVNVESDLDYFFSNQSLPNMRAGVENQEVHIVAASSLFPSILSGPR</sequence>
<dbReference type="Pfam" id="PF00069">
    <property type="entry name" value="Pkinase"/>
    <property type="match status" value="1"/>
</dbReference>
<dbReference type="InterPro" id="IPR017441">
    <property type="entry name" value="Protein_kinase_ATP_BS"/>
</dbReference>
<evidence type="ECO:0000256" key="2">
    <source>
        <dbReference type="ARBA" id="ARBA00022527"/>
    </source>
</evidence>
<dbReference type="InterPro" id="IPR011009">
    <property type="entry name" value="Kinase-like_dom_sf"/>
</dbReference>
<dbReference type="OrthoDB" id="4062651at2759"/>
<dbReference type="FunFam" id="2.90.10.30:FF:000003">
    <property type="entry name" value="Os04g0303100 protein"/>
    <property type="match status" value="1"/>
</dbReference>
<protein>
    <recommendedName>
        <fullName evidence="19">Receptor-like serine/threonine-protein kinase</fullName>
        <ecNumber evidence="19">2.7.11.1</ecNumber>
    </recommendedName>
</protein>
<feature type="domain" description="Apple" evidence="24">
    <location>
        <begin position="357"/>
        <end position="445"/>
    </location>
</feature>
<keyword evidence="6 21" id="KW-0812">Transmembrane</keyword>
<keyword evidence="16" id="KW-0325">Glycoprotein</keyword>
<evidence type="ECO:0000256" key="12">
    <source>
        <dbReference type="ARBA" id="ARBA00022989"/>
    </source>
</evidence>
<keyword evidence="14" id="KW-1015">Disulfide bond</keyword>
<comment type="subcellular location">
    <subcellularLocation>
        <location evidence="1">Membrane</location>
        <topology evidence="1">Single-pass type I membrane protein</topology>
    </subcellularLocation>
</comment>
<dbReference type="PROSITE" id="PS00108">
    <property type="entry name" value="PROTEIN_KINASE_ST"/>
    <property type="match status" value="1"/>
</dbReference>
<dbReference type="EnsemblPlants" id="QL02p077182:mrna">
    <property type="protein sequence ID" value="QL02p077182:mrna:CDS:1"/>
    <property type="gene ID" value="QL02p077182"/>
</dbReference>
<evidence type="ECO:0000256" key="8">
    <source>
        <dbReference type="ARBA" id="ARBA00022734"/>
    </source>
</evidence>
<dbReference type="InterPro" id="IPR000719">
    <property type="entry name" value="Prot_kinase_dom"/>
</dbReference>
<dbReference type="InterPro" id="IPR001480">
    <property type="entry name" value="Bulb-type_lectin_dom"/>
</dbReference>
<evidence type="ECO:0000259" key="24">
    <source>
        <dbReference type="PROSITE" id="PS50948"/>
    </source>
</evidence>
<accession>A0A7N2KZ14</accession>
<dbReference type="GeneID" id="115976696"/>
<feature type="transmembrane region" description="Helical" evidence="21">
    <location>
        <begin position="12"/>
        <end position="32"/>
    </location>
</feature>
<evidence type="ECO:0000256" key="4">
    <source>
        <dbReference type="ARBA" id="ARBA00022553"/>
    </source>
</evidence>
<dbReference type="GO" id="GO:0004674">
    <property type="term" value="F:protein serine/threonine kinase activity"/>
    <property type="evidence" value="ECO:0007669"/>
    <property type="project" value="UniProtKB-KW"/>
</dbReference>
<dbReference type="EC" id="2.7.11.1" evidence="19"/>
<dbReference type="InParanoid" id="A0A7N2KZ14"/>
<comment type="catalytic activity">
    <reaction evidence="18 19">
        <text>L-seryl-[protein] + ATP = O-phospho-L-seryl-[protein] + ADP + H(+)</text>
        <dbReference type="Rhea" id="RHEA:17989"/>
        <dbReference type="Rhea" id="RHEA-COMP:9863"/>
        <dbReference type="Rhea" id="RHEA-COMP:11604"/>
        <dbReference type="ChEBI" id="CHEBI:15378"/>
        <dbReference type="ChEBI" id="CHEBI:29999"/>
        <dbReference type="ChEBI" id="CHEBI:30616"/>
        <dbReference type="ChEBI" id="CHEBI:83421"/>
        <dbReference type="ChEBI" id="CHEBI:456216"/>
        <dbReference type="EC" id="2.7.11.1"/>
    </reaction>
</comment>
<dbReference type="Pfam" id="PF01453">
    <property type="entry name" value="B_lectin"/>
    <property type="match status" value="1"/>
</dbReference>
<dbReference type="PIRSF" id="PIRSF000641">
    <property type="entry name" value="SRK"/>
    <property type="match status" value="1"/>
</dbReference>
<dbReference type="RefSeq" id="XP_030954004.1">
    <property type="nucleotide sequence ID" value="XM_031098144.1"/>
</dbReference>
<dbReference type="KEGG" id="qlo:115976696"/>
<keyword evidence="7" id="KW-0732">Signal</keyword>
<dbReference type="PANTHER" id="PTHR47976">
    <property type="entry name" value="G-TYPE LECTIN S-RECEPTOR-LIKE SERINE/THREONINE-PROTEIN KINASE SD2-5"/>
    <property type="match status" value="1"/>
</dbReference>
<keyword evidence="9 19" id="KW-0547">Nucleotide-binding</keyword>
<evidence type="ECO:0000256" key="19">
    <source>
        <dbReference type="PIRNR" id="PIRNR000641"/>
    </source>
</evidence>
<dbReference type="Gene3D" id="3.30.200.20">
    <property type="entry name" value="Phosphorylase Kinase, domain 1"/>
    <property type="match status" value="1"/>
</dbReference>
<evidence type="ECO:0000256" key="18">
    <source>
        <dbReference type="ARBA" id="ARBA00048679"/>
    </source>
</evidence>
<comment type="similarity">
    <text evidence="19">Belongs to the protein kinase superfamily. Ser/Thr protein kinase family.</text>
</comment>
<dbReference type="SMART" id="SM00108">
    <property type="entry name" value="B_lectin"/>
    <property type="match status" value="1"/>
</dbReference>
<evidence type="ECO:0000256" key="7">
    <source>
        <dbReference type="ARBA" id="ARBA00022729"/>
    </source>
</evidence>
<evidence type="ECO:0000256" key="6">
    <source>
        <dbReference type="ARBA" id="ARBA00022692"/>
    </source>
</evidence>
<dbReference type="Pfam" id="PF08276">
    <property type="entry name" value="PAN_2"/>
    <property type="match status" value="1"/>
</dbReference>
<feature type="binding site" evidence="20">
    <location>
        <position position="550"/>
    </location>
    <ligand>
        <name>ATP</name>
        <dbReference type="ChEBI" id="CHEBI:30616"/>
    </ligand>
</feature>
<evidence type="ECO:0000313" key="26">
    <source>
        <dbReference type="Proteomes" id="UP000594261"/>
    </source>
</evidence>
<dbReference type="Proteomes" id="UP000594261">
    <property type="component" value="Chromosome 2"/>
</dbReference>
<dbReference type="SMART" id="SM00220">
    <property type="entry name" value="S_TKc"/>
    <property type="match status" value="1"/>
</dbReference>
<dbReference type="Gene3D" id="2.90.10.30">
    <property type="match status" value="1"/>
</dbReference>
<keyword evidence="12 21" id="KW-1133">Transmembrane helix</keyword>
<reference evidence="25" key="2">
    <citation type="submission" date="2021-01" db="UniProtKB">
        <authorList>
            <consortium name="EnsemblPlants"/>
        </authorList>
    </citation>
    <scope>IDENTIFICATION</scope>
</reference>
<dbReference type="Gene3D" id="1.10.510.10">
    <property type="entry name" value="Transferase(Phosphotransferase) domain 1"/>
    <property type="match status" value="1"/>
</dbReference>
<evidence type="ECO:0000259" key="22">
    <source>
        <dbReference type="PROSITE" id="PS50011"/>
    </source>
</evidence>
<dbReference type="FunFam" id="1.10.510.10:FF:000248">
    <property type="entry name" value="S-receptor-like kinase 5"/>
    <property type="match status" value="1"/>
</dbReference>
<evidence type="ECO:0000313" key="25">
    <source>
        <dbReference type="EnsemblPlants" id="QL02p077182:mrna:CDS:1"/>
    </source>
</evidence>
<evidence type="ECO:0000256" key="20">
    <source>
        <dbReference type="PROSITE-ProRule" id="PRU10141"/>
    </source>
</evidence>
<dbReference type="SUPFAM" id="SSF56112">
    <property type="entry name" value="Protein kinase-like (PK-like)"/>
    <property type="match status" value="1"/>
</dbReference>
<dbReference type="GO" id="GO:0016020">
    <property type="term" value="C:membrane"/>
    <property type="evidence" value="ECO:0007669"/>
    <property type="project" value="UniProtKB-SubCell"/>
</dbReference>
<evidence type="ECO:0000256" key="21">
    <source>
        <dbReference type="SAM" id="Phobius"/>
    </source>
</evidence>
<dbReference type="PROSITE" id="PS50927">
    <property type="entry name" value="BULB_LECTIN"/>
    <property type="match status" value="1"/>
</dbReference>
<evidence type="ECO:0000256" key="1">
    <source>
        <dbReference type="ARBA" id="ARBA00004479"/>
    </source>
</evidence>
<gene>
    <name evidence="25" type="primary">LOC115976696</name>
</gene>
<name>A0A7N2KZ14_QUELO</name>
<dbReference type="AlphaFoldDB" id="A0A7N2KZ14"/>
<evidence type="ECO:0000256" key="13">
    <source>
        <dbReference type="ARBA" id="ARBA00023136"/>
    </source>
</evidence>
<keyword evidence="4" id="KW-0597">Phosphoprotein</keyword>
<evidence type="ECO:0000256" key="15">
    <source>
        <dbReference type="ARBA" id="ARBA00023170"/>
    </source>
</evidence>
<organism evidence="25 26">
    <name type="scientific">Quercus lobata</name>
    <name type="common">Valley oak</name>
    <dbReference type="NCBI Taxonomy" id="97700"/>
    <lineage>
        <taxon>Eukaryota</taxon>
        <taxon>Viridiplantae</taxon>
        <taxon>Streptophyta</taxon>
        <taxon>Embryophyta</taxon>
        <taxon>Tracheophyta</taxon>
        <taxon>Spermatophyta</taxon>
        <taxon>Magnoliopsida</taxon>
        <taxon>eudicotyledons</taxon>
        <taxon>Gunneridae</taxon>
        <taxon>Pentapetalae</taxon>
        <taxon>rosids</taxon>
        <taxon>fabids</taxon>
        <taxon>Fagales</taxon>
        <taxon>Fagaceae</taxon>
        <taxon>Quercus</taxon>
    </lineage>
</organism>